<protein>
    <submittedName>
        <fullName evidence="1">Uncharacterized protein</fullName>
    </submittedName>
</protein>
<dbReference type="Proteomes" id="UP000323039">
    <property type="component" value="Unassembled WGS sequence"/>
</dbReference>
<dbReference type="RefSeq" id="WP_149518408.1">
    <property type="nucleotide sequence ID" value="NZ_VSJJ01000009.1"/>
</dbReference>
<dbReference type="AlphaFoldDB" id="A0A5B0DEL8"/>
<evidence type="ECO:0000313" key="1">
    <source>
        <dbReference type="EMBL" id="KAA0963529.1"/>
    </source>
</evidence>
<name>A0A5B0DEL8_STRCR</name>
<gene>
    <name evidence="1" type="ORF">FXF62_08480</name>
</gene>
<proteinExistence type="predicted"/>
<comment type="caution">
    <text evidence="1">The sequence shown here is derived from an EMBL/GenBank/DDBJ whole genome shotgun (WGS) entry which is preliminary data.</text>
</comment>
<sequence length="106" mass="12635">MKNLTVENVFDKYFDNKYSGIRPNKILFFTLTNYSVDYFSDSFILLTQHYKQLLKKDSCSYKLEDILNDKYRGLNLVPKVKFKKINLFGNIIKIPIYYSVVSRQNL</sequence>
<dbReference type="EMBL" id="VSJJ01000009">
    <property type="protein sequence ID" value="KAA0963529.1"/>
    <property type="molecule type" value="Genomic_DNA"/>
</dbReference>
<reference evidence="1 2" key="1">
    <citation type="submission" date="2019-08" db="EMBL/GenBank/DDBJ databases">
        <title>Genome sequence and analysis of Streptococcus cristatus strain S22 isolated from throat swab of children scarlet fever in Hangzhou, China.</title>
        <authorList>
            <person name="Huang Y."/>
            <person name="Xie L."/>
        </authorList>
    </citation>
    <scope>NUCLEOTIDE SEQUENCE [LARGE SCALE GENOMIC DNA]</scope>
    <source>
        <strain evidence="1 2">S22</strain>
    </source>
</reference>
<organism evidence="1 2">
    <name type="scientific">Streptococcus cristatus</name>
    <dbReference type="NCBI Taxonomy" id="45634"/>
    <lineage>
        <taxon>Bacteria</taxon>
        <taxon>Bacillati</taxon>
        <taxon>Bacillota</taxon>
        <taxon>Bacilli</taxon>
        <taxon>Lactobacillales</taxon>
        <taxon>Streptococcaceae</taxon>
        <taxon>Streptococcus</taxon>
    </lineage>
</organism>
<accession>A0A5B0DEL8</accession>
<evidence type="ECO:0000313" key="2">
    <source>
        <dbReference type="Proteomes" id="UP000323039"/>
    </source>
</evidence>